<reference evidence="1" key="1">
    <citation type="submission" date="2021-04" db="EMBL/GenBank/DDBJ databases">
        <authorList>
            <person name="Hornung B."/>
        </authorList>
    </citation>
    <scope>NUCLEOTIDE SEQUENCE</scope>
    <source>
        <strain evidence="1">G5G6</strain>
    </source>
</reference>
<protein>
    <recommendedName>
        <fullName evidence="3">SPOR domain-containing protein</fullName>
    </recommendedName>
</protein>
<comment type="caution">
    <text evidence="1">The sequence shown here is derived from an EMBL/GenBank/DDBJ whole genome shotgun (WGS) entry which is preliminary data.</text>
</comment>
<organism evidence="1 2">
    <name type="scientific">Georgfuchsia toluolica</name>
    <dbReference type="NCBI Taxonomy" id="424218"/>
    <lineage>
        <taxon>Bacteria</taxon>
        <taxon>Pseudomonadati</taxon>
        <taxon>Pseudomonadota</taxon>
        <taxon>Betaproteobacteria</taxon>
        <taxon>Nitrosomonadales</taxon>
        <taxon>Sterolibacteriaceae</taxon>
        <taxon>Georgfuchsia</taxon>
    </lineage>
</organism>
<evidence type="ECO:0000313" key="2">
    <source>
        <dbReference type="Proteomes" id="UP000742786"/>
    </source>
</evidence>
<proteinExistence type="predicted"/>
<sequence>MARTVFLLLVLLNLLAFAWVYLKGDDRINAGREPQRAKSELAVDKIRLLTPVDSVPESCRAFVGATVVEAQEIAKAWSEKLPAAHITVNSVMPHPVFDMVIAGLASRAVAEAKLVQLKSLGISEALQVKTEDGKRFSVLMATFTERGAADEALKNVAQKGVRSAVIIQRQAALAQPAIEVRGGDAILKPLAELASLHRGLTAAQCDAARGAP</sequence>
<dbReference type="RefSeq" id="WP_220636402.1">
    <property type="nucleotide sequence ID" value="NZ_CAJQUM010000001.1"/>
</dbReference>
<name>A0A916J7F2_9PROT</name>
<dbReference type="Proteomes" id="UP000742786">
    <property type="component" value="Unassembled WGS sequence"/>
</dbReference>
<gene>
    <name evidence="1" type="ORF">GTOL_12448</name>
</gene>
<evidence type="ECO:0008006" key="3">
    <source>
        <dbReference type="Google" id="ProtNLM"/>
    </source>
</evidence>
<dbReference type="EMBL" id="CAJQUM010000001">
    <property type="protein sequence ID" value="CAG4884565.1"/>
    <property type="molecule type" value="Genomic_DNA"/>
</dbReference>
<dbReference type="AlphaFoldDB" id="A0A916J7F2"/>
<accession>A0A916J7F2</accession>
<evidence type="ECO:0000313" key="1">
    <source>
        <dbReference type="EMBL" id="CAG4884565.1"/>
    </source>
</evidence>
<keyword evidence="2" id="KW-1185">Reference proteome</keyword>